<keyword evidence="2" id="KW-0547">Nucleotide-binding</keyword>
<dbReference type="SUPFAM" id="SSF52540">
    <property type="entry name" value="P-loop containing nucleoside triphosphate hydrolases"/>
    <property type="match status" value="1"/>
</dbReference>
<gene>
    <name evidence="6" type="ORF">dsat_0786</name>
</gene>
<dbReference type="GO" id="GO:0005524">
    <property type="term" value="F:ATP binding"/>
    <property type="evidence" value="ECO:0007669"/>
    <property type="project" value="UniProtKB-KW"/>
</dbReference>
<dbReference type="AlphaFoldDB" id="S7UF40"/>
<dbReference type="SUPFAM" id="SSF88723">
    <property type="entry name" value="PIN domain-like"/>
    <property type="match status" value="1"/>
</dbReference>
<dbReference type="Pfam" id="PF13638">
    <property type="entry name" value="PIN_4"/>
    <property type="match status" value="1"/>
</dbReference>
<comment type="similarity">
    <text evidence="1">Belongs to the PhoH family.</text>
</comment>
<dbReference type="Gene3D" id="3.40.50.300">
    <property type="entry name" value="P-loop containing nucleotide triphosphate hydrolases"/>
    <property type="match status" value="1"/>
</dbReference>
<dbReference type="SMART" id="SM00670">
    <property type="entry name" value="PINc"/>
    <property type="match status" value="1"/>
</dbReference>
<evidence type="ECO:0000259" key="5">
    <source>
        <dbReference type="SMART" id="SM00670"/>
    </source>
</evidence>
<dbReference type="PANTHER" id="PTHR30473">
    <property type="entry name" value="PROTEIN PHOH"/>
    <property type="match status" value="1"/>
</dbReference>
<dbReference type="InterPro" id="IPR029060">
    <property type="entry name" value="PIN-like_dom_sf"/>
</dbReference>
<organism evidence="6 7">
    <name type="scientific">Alkalidesulfovibrio alkalitolerans DSM 16529</name>
    <dbReference type="NCBI Taxonomy" id="1121439"/>
    <lineage>
        <taxon>Bacteria</taxon>
        <taxon>Pseudomonadati</taxon>
        <taxon>Thermodesulfobacteriota</taxon>
        <taxon>Desulfovibrionia</taxon>
        <taxon>Desulfovibrionales</taxon>
        <taxon>Desulfovibrionaceae</taxon>
        <taxon>Alkalidesulfovibrio</taxon>
    </lineage>
</organism>
<evidence type="ECO:0000256" key="3">
    <source>
        <dbReference type="ARBA" id="ARBA00022840"/>
    </source>
</evidence>
<comment type="similarity">
    <text evidence="4">In the N-terminal section; belongs to the PINc/VapC protein family.</text>
</comment>
<proteinExistence type="inferred from homology"/>
<dbReference type="EMBL" id="ATHI01000027">
    <property type="protein sequence ID" value="EPR32434.1"/>
    <property type="molecule type" value="Genomic_DNA"/>
</dbReference>
<evidence type="ECO:0000256" key="2">
    <source>
        <dbReference type="ARBA" id="ARBA00022741"/>
    </source>
</evidence>
<dbReference type="InterPro" id="IPR003714">
    <property type="entry name" value="PhoH"/>
</dbReference>
<dbReference type="CDD" id="cd09883">
    <property type="entry name" value="PIN_VapC_PhoHL-ATPase"/>
    <property type="match status" value="1"/>
</dbReference>
<evidence type="ECO:0000313" key="6">
    <source>
        <dbReference type="EMBL" id="EPR32434.1"/>
    </source>
</evidence>
<dbReference type="Proteomes" id="UP000014975">
    <property type="component" value="Unassembled WGS sequence"/>
</dbReference>
<comment type="caution">
    <text evidence="6">The sequence shown here is derived from an EMBL/GenBank/DDBJ whole genome shotgun (WGS) entry which is preliminary data.</text>
</comment>
<dbReference type="InterPro" id="IPR027417">
    <property type="entry name" value="P-loop_NTPase"/>
</dbReference>
<dbReference type="InterPro" id="IPR002716">
    <property type="entry name" value="PIN_dom"/>
</dbReference>
<feature type="domain" description="PIN" evidence="5">
    <location>
        <begin position="6"/>
        <end position="113"/>
    </location>
</feature>
<dbReference type="InterPro" id="IPR051451">
    <property type="entry name" value="PhoH2-like"/>
</dbReference>
<protein>
    <submittedName>
        <fullName evidence="6">PhoH family protein</fullName>
    </submittedName>
</protein>
<sequence length="397" mass="44809">MQPMKKQFIVDTNVLLEDPKALLQLRNGAENDVFIPYHVLLELNKFKKDPRLGHIVSRVVALLAEHPDAFRILKAERIAEAFSSHVDNFILDEITASGIEKPILVTNDKLLQLQAASKGIDSEAYKESMPFKSEAEYYTGFTDNGTAPIANSFRWIEGRPVFHGPEGEKVVSYQHKAWGVTPRSVYQNLALELLTHPAIDIVSIQSEAGYGKSFLALAAALHLVLEKKSHQKVYVVKPMYEIGQKLGYLPGKVEEKMEPYTRYISDLIMKLHALRPANRLFTNPDVYPPQFDIKRFELLPLAYIRGMTIENAVVIVDEMQNLSRNETRALLSRMGEGVKCFCLGDTRQIDNPYLSQENNGLNWVVKKFKGSDIYAHLVLKGEKSRGPITDLVIKSGL</sequence>
<dbReference type="PANTHER" id="PTHR30473:SF2">
    <property type="entry name" value="PIN DOMAIN-CONTAINING PROTEIN"/>
    <property type="match status" value="1"/>
</dbReference>
<reference evidence="6 7" key="1">
    <citation type="journal article" date="2013" name="Genome Announc.">
        <title>Draft genome sequences for three mercury-methylating, sulfate-reducing bacteria.</title>
        <authorList>
            <person name="Brown S.D."/>
            <person name="Hurt R.A.Jr."/>
            <person name="Gilmour C.C."/>
            <person name="Elias D.A."/>
        </authorList>
    </citation>
    <scope>NUCLEOTIDE SEQUENCE [LARGE SCALE GENOMIC DNA]</scope>
    <source>
        <strain evidence="6 7">DSM 16529</strain>
    </source>
</reference>
<evidence type="ECO:0000256" key="1">
    <source>
        <dbReference type="ARBA" id="ARBA00010393"/>
    </source>
</evidence>
<dbReference type="Gene3D" id="3.40.50.1010">
    <property type="entry name" value="5'-nuclease"/>
    <property type="match status" value="1"/>
</dbReference>
<keyword evidence="7" id="KW-1185">Reference proteome</keyword>
<dbReference type="eggNOG" id="COG1875">
    <property type="taxonomic scope" value="Bacteria"/>
</dbReference>
<dbReference type="OrthoDB" id="9805148at2"/>
<evidence type="ECO:0000256" key="4">
    <source>
        <dbReference type="ARBA" id="ARBA00046345"/>
    </source>
</evidence>
<dbReference type="GO" id="GO:0005829">
    <property type="term" value="C:cytosol"/>
    <property type="evidence" value="ECO:0007669"/>
    <property type="project" value="TreeGrafter"/>
</dbReference>
<dbReference type="Pfam" id="PF02562">
    <property type="entry name" value="PhoH"/>
    <property type="match status" value="1"/>
</dbReference>
<evidence type="ECO:0000313" key="7">
    <source>
        <dbReference type="Proteomes" id="UP000014975"/>
    </source>
</evidence>
<dbReference type="RefSeq" id="WP_020887483.1">
    <property type="nucleotide sequence ID" value="NZ_ATHI01000027.1"/>
</dbReference>
<keyword evidence="3" id="KW-0067">ATP-binding</keyword>
<dbReference type="PATRIC" id="fig|1121439.3.peg.2150"/>
<accession>S7UF40</accession>
<name>S7UF40_9BACT</name>
<dbReference type="STRING" id="1121439.dsat_0786"/>